<dbReference type="Proteomes" id="UP000768471">
    <property type="component" value="Unassembled WGS sequence"/>
</dbReference>
<keyword evidence="2" id="KW-1185">Reference proteome</keyword>
<dbReference type="RefSeq" id="WP_197902897.1">
    <property type="nucleotide sequence ID" value="NZ_JACSGR010000003.1"/>
</dbReference>
<name>A0ABS0N9M1_9NEIS</name>
<gene>
    <name evidence="1" type="ORF">H9Q10_04825</name>
</gene>
<reference evidence="1 2" key="1">
    <citation type="submission" date="2020-09" db="EMBL/GenBank/DDBJ databases">
        <title>Eikenella S3660 sp. nov., isolated from a throat swab.</title>
        <authorList>
            <person name="Buhl M."/>
        </authorList>
    </citation>
    <scope>NUCLEOTIDE SEQUENCE [LARGE SCALE GENOMIC DNA]</scope>
    <source>
        <strain evidence="1 2">S3360</strain>
    </source>
</reference>
<dbReference type="EMBL" id="JACSGR010000003">
    <property type="protein sequence ID" value="MBH5328991.1"/>
    <property type="molecule type" value="Genomic_DNA"/>
</dbReference>
<evidence type="ECO:0000313" key="2">
    <source>
        <dbReference type="Proteomes" id="UP000768471"/>
    </source>
</evidence>
<proteinExistence type="predicted"/>
<comment type="caution">
    <text evidence="1">The sequence shown here is derived from an EMBL/GenBank/DDBJ whole genome shotgun (WGS) entry which is preliminary data.</text>
</comment>
<protein>
    <submittedName>
        <fullName evidence="1">Uncharacterized protein</fullName>
    </submittedName>
</protein>
<organism evidence="1 2">
    <name type="scientific">Eikenella glucosivorans</name>
    <dbReference type="NCBI Taxonomy" id="2766967"/>
    <lineage>
        <taxon>Bacteria</taxon>
        <taxon>Pseudomonadati</taxon>
        <taxon>Pseudomonadota</taxon>
        <taxon>Betaproteobacteria</taxon>
        <taxon>Neisseriales</taxon>
        <taxon>Neisseriaceae</taxon>
        <taxon>Eikenella</taxon>
    </lineage>
</organism>
<sequence>MGDIVRFKPTGQIGVVDKIDDRLMQVDFFAEGEYGYSPPSFEDCYELLRAAVPNPDSARLDWMILRDYPDDMGTEDRVFALQAERDNIDTFLRLDAEQGAAA</sequence>
<accession>A0ABS0N9M1</accession>
<evidence type="ECO:0000313" key="1">
    <source>
        <dbReference type="EMBL" id="MBH5328991.1"/>
    </source>
</evidence>